<dbReference type="InterPro" id="IPR054594">
    <property type="entry name" value="Lon_lid"/>
</dbReference>
<dbReference type="Pfam" id="PF00004">
    <property type="entry name" value="AAA"/>
    <property type="match status" value="1"/>
</dbReference>
<evidence type="ECO:0000256" key="10">
    <source>
        <dbReference type="PIRNR" id="PIRNR001174"/>
    </source>
</evidence>
<comment type="catalytic activity">
    <reaction evidence="9 10 11">
        <text>Hydrolysis of proteins in presence of ATP.</text>
        <dbReference type="EC" id="3.4.21.53"/>
    </reaction>
</comment>
<dbReference type="Gene3D" id="1.20.58.1480">
    <property type="match status" value="1"/>
</dbReference>
<evidence type="ECO:0000313" key="17">
    <source>
        <dbReference type="Proteomes" id="UP001214094"/>
    </source>
</evidence>
<comment type="function">
    <text evidence="9">ATP-dependent serine protease that mediates the selective degradation of mutant and abnormal proteins as well as certain short-lived regulatory proteins. Required for cellular homeostasis and for survival from DNA damage and developmental changes induced by stress. Degrades polypeptides processively to yield small peptide fragments that are 5 to 10 amino acids long. Binds to DNA in a double-stranded, site-specific manner.</text>
</comment>
<dbReference type="GO" id="GO:0004252">
    <property type="term" value="F:serine-type endopeptidase activity"/>
    <property type="evidence" value="ECO:0007669"/>
    <property type="project" value="UniProtKB-EC"/>
</dbReference>
<keyword evidence="4 9" id="KW-0547">Nucleotide-binding</keyword>
<evidence type="ECO:0000256" key="13">
    <source>
        <dbReference type="SAM" id="MobiDB-lite"/>
    </source>
</evidence>
<dbReference type="InterPro" id="IPR003111">
    <property type="entry name" value="Lon_prtase_N"/>
</dbReference>
<keyword evidence="2 9" id="KW-0963">Cytoplasm</keyword>
<feature type="active site" evidence="9 11">
    <location>
        <position position="681"/>
    </location>
</feature>
<gene>
    <name evidence="9 16" type="primary">lon</name>
    <name evidence="16" type="ORF">P4B07_05020</name>
</gene>
<dbReference type="InterPro" id="IPR003593">
    <property type="entry name" value="AAA+_ATPase"/>
</dbReference>
<evidence type="ECO:0000256" key="4">
    <source>
        <dbReference type="ARBA" id="ARBA00022741"/>
    </source>
</evidence>
<evidence type="ECO:0000256" key="8">
    <source>
        <dbReference type="ARBA" id="ARBA00023016"/>
    </source>
</evidence>
<comment type="induction">
    <text evidence="9">By heat shock.</text>
</comment>
<dbReference type="InterPro" id="IPR008269">
    <property type="entry name" value="Lon_proteolytic"/>
</dbReference>
<dbReference type="InterPro" id="IPR027543">
    <property type="entry name" value="Lon_bac"/>
</dbReference>
<evidence type="ECO:0000256" key="5">
    <source>
        <dbReference type="ARBA" id="ARBA00022801"/>
    </source>
</evidence>
<dbReference type="InterPro" id="IPR027065">
    <property type="entry name" value="Lon_Prtase"/>
</dbReference>
<keyword evidence="5 9" id="KW-0378">Hydrolase</keyword>
<name>A0ABY8HHZ7_ENSAD</name>
<dbReference type="PANTHER" id="PTHR10046">
    <property type="entry name" value="ATP DEPENDENT LON PROTEASE FAMILY MEMBER"/>
    <property type="match status" value="1"/>
</dbReference>
<evidence type="ECO:0000256" key="11">
    <source>
        <dbReference type="PROSITE-ProRule" id="PRU01122"/>
    </source>
</evidence>
<dbReference type="Pfam" id="PF02190">
    <property type="entry name" value="LON_substr_bdg"/>
    <property type="match status" value="1"/>
</dbReference>
<dbReference type="InterPro" id="IPR027417">
    <property type="entry name" value="P-loop_NTPase"/>
</dbReference>
<dbReference type="NCBIfam" id="NF008053">
    <property type="entry name" value="PRK10787.1"/>
    <property type="match status" value="1"/>
</dbReference>
<feature type="domain" description="Lon proteolytic" evidence="14">
    <location>
        <begin position="594"/>
        <end position="775"/>
    </location>
</feature>
<reference evidence="16 17" key="1">
    <citation type="submission" date="2023-03" db="EMBL/GenBank/DDBJ databases">
        <title>Comparative genome and transcriptome analysis combination mining strategies for increasing vitamin B12 production of Ensifer adhaerens strain.</title>
        <authorList>
            <person name="Yongheng L."/>
        </authorList>
    </citation>
    <scope>NUCLEOTIDE SEQUENCE [LARGE SCALE GENOMIC DNA]</scope>
    <source>
        <strain evidence="16 17">Casida A-T305</strain>
    </source>
</reference>
<dbReference type="Proteomes" id="UP001214094">
    <property type="component" value="Chromosome"/>
</dbReference>
<dbReference type="SUPFAM" id="SSF52540">
    <property type="entry name" value="P-loop containing nucleoside triphosphate hydrolases"/>
    <property type="match status" value="1"/>
</dbReference>
<feature type="region of interest" description="Disordered" evidence="13">
    <location>
        <begin position="780"/>
        <end position="806"/>
    </location>
</feature>
<protein>
    <recommendedName>
        <fullName evidence="9 10">Lon protease</fullName>
        <ecNumber evidence="9 10">3.4.21.53</ecNumber>
    </recommendedName>
    <alternativeName>
        <fullName evidence="9">ATP-dependent protease La</fullName>
    </alternativeName>
</protein>
<dbReference type="Gene3D" id="1.20.5.5270">
    <property type="match status" value="1"/>
</dbReference>
<dbReference type="SMART" id="SM00464">
    <property type="entry name" value="LON"/>
    <property type="match status" value="1"/>
</dbReference>
<dbReference type="PROSITE" id="PS51786">
    <property type="entry name" value="LON_PROTEOLYTIC"/>
    <property type="match status" value="1"/>
</dbReference>
<evidence type="ECO:0000313" key="16">
    <source>
        <dbReference type="EMBL" id="WFP91742.1"/>
    </source>
</evidence>
<dbReference type="EC" id="3.4.21.53" evidence="9 10"/>
<evidence type="ECO:0000256" key="1">
    <source>
        <dbReference type="ARBA" id="ARBA00004496"/>
    </source>
</evidence>
<dbReference type="SUPFAM" id="SSF54211">
    <property type="entry name" value="Ribosomal protein S5 domain 2-like"/>
    <property type="match status" value="1"/>
</dbReference>
<dbReference type="NCBIfam" id="TIGR00763">
    <property type="entry name" value="lon"/>
    <property type="match status" value="1"/>
</dbReference>
<dbReference type="InterPro" id="IPR046336">
    <property type="entry name" value="Lon_prtase_N_sf"/>
</dbReference>
<dbReference type="InterPro" id="IPR020568">
    <property type="entry name" value="Ribosomal_Su5_D2-typ_SF"/>
</dbReference>
<dbReference type="PRINTS" id="PR00830">
    <property type="entry name" value="ENDOLAPTASE"/>
</dbReference>
<keyword evidence="17" id="KW-1185">Reference proteome</keyword>
<dbReference type="InterPro" id="IPR004815">
    <property type="entry name" value="Lon_bac/euk-typ"/>
</dbReference>
<keyword evidence="6 9" id="KW-0720">Serine protease</keyword>
<dbReference type="InterPro" id="IPR014721">
    <property type="entry name" value="Ribsml_uS5_D2-typ_fold_subgr"/>
</dbReference>
<dbReference type="Gene3D" id="2.30.130.40">
    <property type="entry name" value="LON domain-like"/>
    <property type="match status" value="1"/>
</dbReference>
<feature type="active site" evidence="9 11">
    <location>
        <position position="724"/>
    </location>
</feature>
<dbReference type="EMBL" id="CP121308">
    <property type="protein sequence ID" value="WFP91742.1"/>
    <property type="molecule type" value="Genomic_DNA"/>
</dbReference>
<evidence type="ECO:0000256" key="9">
    <source>
        <dbReference type="HAMAP-Rule" id="MF_01973"/>
    </source>
</evidence>
<dbReference type="HAMAP" id="MF_01973">
    <property type="entry name" value="lon_bact"/>
    <property type="match status" value="1"/>
</dbReference>
<dbReference type="Pfam" id="PF22667">
    <property type="entry name" value="Lon_lid"/>
    <property type="match status" value="1"/>
</dbReference>
<dbReference type="InterPro" id="IPR008268">
    <property type="entry name" value="Peptidase_S16_AS"/>
</dbReference>
<evidence type="ECO:0000259" key="15">
    <source>
        <dbReference type="PROSITE" id="PS51787"/>
    </source>
</evidence>
<accession>A0ABY8HHZ7</accession>
<dbReference type="PROSITE" id="PS01046">
    <property type="entry name" value="LON_SER"/>
    <property type="match status" value="1"/>
</dbReference>
<dbReference type="PROSITE" id="PS51787">
    <property type="entry name" value="LON_N"/>
    <property type="match status" value="1"/>
</dbReference>
<proteinExistence type="evidence at transcript level"/>
<dbReference type="RefSeq" id="WP_034803619.1">
    <property type="nucleotide sequence ID" value="NZ_CP015880.1"/>
</dbReference>
<comment type="subcellular location">
    <subcellularLocation>
        <location evidence="1 9 10">Cytoplasm</location>
    </subcellularLocation>
</comment>
<comment type="similarity">
    <text evidence="9 10 11 12">Belongs to the peptidase S16 family.</text>
</comment>
<dbReference type="PIRSF" id="PIRSF001174">
    <property type="entry name" value="Lon_proteas"/>
    <property type="match status" value="1"/>
</dbReference>
<feature type="binding site" evidence="9">
    <location>
        <begin position="359"/>
        <end position="366"/>
    </location>
    <ligand>
        <name>ATP</name>
        <dbReference type="ChEBI" id="CHEBI:30616"/>
    </ligand>
</feature>
<evidence type="ECO:0000256" key="7">
    <source>
        <dbReference type="ARBA" id="ARBA00022840"/>
    </source>
</evidence>
<dbReference type="SUPFAM" id="SSF88697">
    <property type="entry name" value="PUA domain-like"/>
    <property type="match status" value="1"/>
</dbReference>
<evidence type="ECO:0000256" key="6">
    <source>
        <dbReference type="ARBA" id="ARBA00022825"/>
    </source>
</evidence>
<dbReference type="CDD" id="cd19500">
    <property type="entry name" value="RecA-like_Lon"/>
    <property type="match status" value="1"/>
</dbReference>
<dbReference type="InterPro" id="IPR003959">
    <property type="entry name" value="ATPase_AAA_core"/>
</dbReference>
<organism evidence="16 17">
    <name type="scientific">Ensifer adhaerens</name>
    <name type="common">Sinorhizobium morelense</name>
    <dbReference type="NCBI Taxonomy" id="106592"/>
    <lineage>
        <taxon>Bacteria</taxon>
        <taxon>Pseudomonadati</taxon>
        <taxon>Pseudomonadota</taxon>
        <taxon>Alphaproteobacteria</taxon>
        <taxon>Hyphomicrobiales</taxon>
        <taxon>Rhizobiaceae</taxon>
        <taxon>Sinorhizobium/Ensifer group</taxon>
        <taxon>Ensifer</taxon>
    </lineage>
</organism>
<comment type="subunit">
    <text evidence="9 10">Homohexamer. Organized in a ring with a central cavity.</text>
</comment>
<evidence type="ECO:0000256" key="3">
    <source>
        <dbReference type="ARBA" id="ARBA00022670"/>
    </source>
</evidence>
<dbReference type="GeneID" id="29520067"/>
<keyword evidence="3 9" id="KW-0645">Protease</keyword>
<keyword evidence="7 9" id="KW-0067">ATP-binding</keyword>
<evidence type="ECO:0000256" key="12">
    <source>
        <dbReference type="RuleBase" id="RU000591"/>
    </source>
</evidence>
<dbReference type="InterPro" id="IPR015947">
    <property type="entry name" value="PUA-like_sf"/>
</dbReference>
<evidence type="ECO:0000259" key="14">
    <source>
        <dbReference type="PROSITE" id="PS51786"/>
    </source>
</evidence>
<dbReference type="SMART" id="SM00382">
    <property type="entry name" value="AAA"/>
    <property type="match status" value="1"/>
</dbReference>
<dbReference type="Pfam" id="PF05362">
    <property type="entry name" value="Lon_C"/>
    <property type="match status" value="1"/>
</dbReference>
<evidence type="ECO:0000256" key="2">
    <source>
        <dbReference type="ARBA" id="ARBA00022490"/>
    </source>
</evidence>
<dbReference type="Gene3D" id="3.40.50.300">
    <property type="entry name" value="P-loop containing nucleotide triphosphate hydrolases"/>
    <property type="match status" value="1"/>
</dbReference>
<dbReference type="Gene3D" id="1.10.8.60">
    <property type="match status" value="1"/>
</dbReference>
<dbReference type="Gene3D" id="3.30.230.10">
    <property type="match status" value="1"/>
</dbReference>
<feature type="domain" description="Lon N-terminal" evidence="15">
    <location>
        <begin position="14"/>
        <end position="207"/>
    </location>
</feature>
<keyword evidence="8 9" id="KW-0346">Stress response</keyword>
<sequence length="806" mass="89205">MTNKTSPATESATYPVLPLRDIVVFPHMIVPLFVGREKSIRALEEVMGTDKQIMLATQINATDDDPEPSAIYEVGTIANVLQLLKLPDGTVKVLVEGRARAKIDGYTPREEFYEASAHSLSEPEEDPVEIEALSRSVVSEFESYVKLNKKISPEVVGVASQIEDYSKLADTVASHLSIKIVEKQEMLETTSVKMRLEKALGFMEGEISVLQVEKRIRSRVKRQMEKTQREYYLNEQMKAIQKELGDGEDGRDEMAELEERIAKTKLSKEAREKADAELKKLRQMSPMSAEATVVRNYLDWLLGLPWGKKSKIKTDLNHAEEVLNVDHFGLDKVKERIVEYLAVQARSTKIKGPILCLVGPPGVGKTSLAKSIAKATGREYVRMALGGVRDEAEIRGHRRTYIGSMPGKVVQSMKKAKRSNPLFLLDEIDKMGQDFRGDPSSALLEVLDPEQNSTFMDHYLEVEYDLSNVMFITTANTLNIPAPLMDRMEVIRIAGYTEEEKLEIAKRHLLPKAIRDHALQPKEFSVTDGALMAVIQTYTREAGVRNFERELMKLARKAVTEIIKGKAKKVEVNAANINDYLGVPRFRHGEAERDDQIGVVTGLAWTEVGGELLTIEGVMMPGKGRMTVTGNLRDVMKESISAAASYVRSRAIDFGIEPPLFDKRDIHVHVPEGATPKDGPSAGVAMATTIVSIMTGIPISKDVAMTGEITLRGRVLPIGGLKEKLLAALRGGIKKVLIPEENAKDLAEIPDNVKNALEIIPVSRVGEVLEHALVRMPEPIDWDPANEPATVAPVDSQDEAGSSVAH</sequence>